<dbReference type="Proteomes" id="UP000028702">
    <property type="component" value="Unassembled WGS sequence"/>
</dbReference>
<dbReference type="InterPro" id="IPR007129">
    <property type="entry name" value="Ubiqinol_cyt_c_chaperone_CPB3"/>
</dbReference>
<evidence type="ECO:0000259" key="4">
    <source>
        <dbReference type="Pfam" id="PF03981"/>
    </source>
</evidence>
<dbReference type="PANTHER" id="PTHR12184">
    <property type="entry name" value="UBIQUINOL-CYTOCHROME C REDUCTASE COMPLEX ASSEMBLY FACTOR 1 FAMILY MEMBER"/>
    <property type="match status" value="1"/>
</dbReference>
<gene>
    <name evidence="5" type="ORF">M2A_0605</name>
</gene>
<feature type="region of interest" description="Disordered" evidence="3">
    <location>
        <begin position="173"/>
        <end position="197"/>
    </location>
</feature>
<protein>
    <submittedName>
        <fullName evidence="5">Ubiquinol-cytochrome C chaperone</fullName>
    </submittedName>
</protein>
<comment type="similarity">
    <text evidence="2">Belongs to the UPF0174 family.</text>
</comment>
<dbReference type="InterPro" id="IPR021150">
    <property type="entry name" value="Ubiq_cyt_c_chap"/>
</dbReference>
<evidence type="ECO:0000313" key="5">
    <source>
        <dbReference type="EMBL" id="GAK44106.1"/>
    </source>
</evidence>
<proteinExistence type="inferred from homology"/>
<dbReference type="PANTHER" id="PTHR12184:SF1">
    <property type="entry name" value="UBIQUINOL-CYTOCHROME-C REDUCTASE COMPLEX ASSEMBLY FACTOR 1"/>
    <property type="match status" value="1"/>
</dbReference>
<keyword evidence="6" id="KW-1185">Reference proteome</keyword>
<evidence type="ECO:0000256" key="3">
    <source>
        <dbReference type="SAM" id="MobiDB-lite"/>
    </source>
</evidence>
<dbReference type="STRING" id="1333998.M2A_0605"/>
<evidence type="ECO:0000313" key="6">
    <source>
        <dbReference type="Proteomes" id="UP000028702"/>
    </source>
</evidence>
<sequence length="197" mass="21674">MFWKRWFKQNTDEQSVHELYAAAVAQARQPGFYRDFAVPDTLDGRFDMIVLHVFLLVNRLSGKGEAAARQAQALFDLLFADMDQSLREMGVGDLSVGKKIKTMAAAFYGRSAAYRDALKSGDEGALRAALSRNIFPEGGADERQIGALAAYVRRVYEGLETQPIETLMTGKADFGAAPSMSEPSVREAAPEEAKETL</sequence>
<dbReference type="PIRSF" id="PIRSF032079">
    <property type="entry name" value="UCP032079"/>
    <property type="match status" value="1"/>
</dbReference>
<feature type="domain" description="Ubiquinol-cytochrome c chaperone" evidence="4">
    <location>
        <begin position="34"/>
        <end position="173"/>
    </location>
</feature>
<evidence type="ECO:0000256" key="1">
    <source>
        <dbReference type="ARBA" id="ARBA00006407"/>
    </source>
</evidence>
<dbReference type="EMBL" id="BBIO01000002">
    <property type="protein sequence ID" value="GAK44106.1"/>
    <property type="molecule type" value="Genomic_DNA"/>
</dbReference>
<name>A0A081B7T8_9HYPH</name>
<reference evidence="5 6" key="1">
    <citation type="submission" date="2014-07" db="EMBL/GenBank/DDBJ databases">
        <title>Tepidicaulis marinum gen. nov., sp. nov., a novel marine bacterium denitrifying nitrate to nitrous oxide strictly under microaerobic conditions.</title>
        <authorList>
            <person name="Takeuchi M."/>
            <person name="Yamagishi T."/>
            <person name="Kamagata Y."/>
            <person name="Oshima K."/>
            <person name="Hattori M."/>
            <person name="Katayama T."/>
            <person name="Hanada S."/>
            <person name="Tamaki H."/>
            <person name="Marumo K."/>
            <person name="Maeda H."/>
            <person name="Nedachi M."/>
            <person name="Iwasaki W."/>
            <person name="Suwa Y."/>
            <person name="Sakata S."/>
        </authorList>
    </citation>
    <scope>NUCLEOTIDE SEQUENCE [LARGE SCALE GENOMIC DNA]</scope>
    <source>
        <strain evidence="5 6">MA2</strain>
    </source>
</reference>
<evidence type="ECO:0000256" key="2">
    <source>
        <dbReference type="ARBA" id="ARBA00006436"/>
    </source>
</evidence>
<dbReference type="Pfam" id="PF03981">
    <property type="entry name" value="Ubiq_cyt_C_chap"/>
    <property type="match status" value="1"/>
</dbReference>
<dbReference type="RefSeq" id="WP_045442781.1">
    <property type="nucleotide sequence ID" value="NZ_BBIO01000002.1"/>
</dbReference>
<dbReference type="InterPro" id="IPR014569">
    <property type="entry name" value="Ubq_cyt-c_CBP3-rel"/>
</dbReference>
<comment type="similarity">
    <text evidence="1">Belongs to the CBP3 family.</text>
</comment>
<dbReference type="AlphaFoldDB" id="A0A081B7T8"/>
<feature type="compositionally biased region" description="Basic and acidic residues" evidence="3">
    <location>
        <begin position="184"/>
        <end position="197"/>
    </location>
</feature>
<accession>A0A081B7T8</accession>
<organism evidence="5 6">
    <name type="scientific">Tepidicaulis marinus</name>
    <dbReference type="NCBI Taxonomy" id="1333998"/>
    <lineage>
        <taxon>Bacteria</taxon>
        <taxon>Pseudomonadati</taxon>
        <taxon>Pseudomonadota</taxon>
        <taxon>Alphaproteobacteria</taxon>
        <taxon>Hyphomicrobiales</taxon>
        <taxon>Parvibaculaceae</taxon>
        <taxon>Tepidicaulis</taxon>
    </lineage>
</organism>
<dbReference type="eggNOG" id="COG5452">
    <property type="taxonomic scope" value="Bacteria"/>
</dbReference>
<comment type="caution">
    <text evidence="5">The sequence shown here is derived from an EMBL/GenBank/DDBJ whole genome shotgun (WGS) entry which is preliminary data.</text>
</comment>